<dbReference type="Pfam" id="PF12796">
    <property type="entry name" value="Ank_2"/>
    <property type="match status" value="2"/>
</dbReference>
<feature type="repeat" description="ANK" evidence="3">
    <location>
        <begin position="437"/>
        <end position="469"/>
    </location>
</feature>
<comment type="caution">
    <text evidence="4">The sequence shown here is derived from an EMBL/GenBank/DDBJ whole genome shotgun (WGS) entry which is preliminary data.</text>
</comment>
<dbReference type="PROSITE" id="PS50297">
    <property type="entry name" value="ANK_REP_REGION"/>
    <property type="match status" value="2"/>
</dbReference>
<dbReference type="PANTHER" id="PTHR24198:SF165">
    <property type="entry name" value="ANKYRIN REPEAT-CONTAINING PROTEIN-RELATED"/>
    <property type="match status" value="1"/>
</dbReference>
<evidence type="ECO:0000313" key="4">
    <source>
        <dbReference type="EMBL" id="MCQ4635522.1"/>
    </source>
</evidence>
<dbReference type="PROSITE" id="PS50088">
    <property type="entry name" value="ANK_REPEAT"/>
    <property type="match status" value="3"/>
</dbReference>
<dbReference type="SMART" id="SM00248">
    <property type="entry name" value="ANK"/>
    <property type="match status" value="7"/>
</dbReference>
<feature type="repeat" description="ANK" evidence="3">
    <location>
        <begin position="473"/>
        <end position="505"/>
    </location>
</feature>
<dbReference type="PROSITE" id="PS51257">
    <property type="entry name" value="PROKAR_LIPOPROTEIN"/>
    <property type="match status" value="1"/>
</dbReference>
<dbReference type="SUPFAM" id="SSF48403">
    <property type="entry name" value="Ankyrin repeat"/>
    <property type="match status" value="2"/>
</dbReference>
<sequence>MHKRNIIGGIIIMMAFTVGCTPRQQHEQNWKLYSAVTSNNLQGVKEVVQSNKTIDFLDLGDYEITPYAFRDGKPKKDGRALALALQDSDDAVAGALIEAGAPASDPEDTYTYLNDAVCNHSLSLCKQLIESGADVNGGEETPLESLLAFSDPEMTDARERAELLIRNGAQFNNKLIESCLKNEWGYLYAQDVLKWLDDRKETGALEPGLEAAVRGNDSGLQRLIREDRIKNKKETLLFAAANCNVETLELMAEEKYDFSIEDDNGMGLLHIAALCNTEKVVAFLLEKGLNGKQKSENGCQPITYAAIGAKEDTLRLLLDQGYHYQDLTWADACQRGTAESVKLLLKLGYKPTNENCYEGYISSIDSVFDELLKQDIPYNVSYDGDLAVNNATEKHAAKLIQMGAKVSNGTLCQAVEWRNHDLLKELLKKEIKQSHDETTSPLVLAIKCGDLQSVRYLVEDGADVNQKIKSDDVDKTPLHIAAESPSADILKYLLKQGGDVKAKDSEGNTPYEYAKEVGLRDNMKLLKNNIGVK</sequence>
<keyword evidence="2 3" id="KW-0040">ANK repeat</keyword>
<organism evidence="4 5">
    <name type="scientific">Anaerovorax odorimutans</name>
    <dbReference type="NCBI Taxonomy" id="109327"/>
    <lineage>
        <taxon>Bacteria</taxon>
        <taxon>Bacillati</taxon>
        <taxon>Bacillota</taxon>
        <taxon>Clostridia</taxon>
        <taxon>Peptostreptococcales</taxon>
        <taxon>Anaerovoracaceae</taxon>
        <taxon>Anaerovorax</taxon>
    </lineage>
</organism>
<evidence type="ECO:0000256" key="2">
    <source>
        <dbReference type="ARBA" id="ARBA00023043"/>
    </source>
</evidence>
<proteinExistence type="predicted"/>
<evidence type="ECO:0000256" key="3">
    <source>
        <dbReference type="PROSITE-ProRule" id="PRU00023"/>
    </source>
</evidence>
<dbReference type="EMBL" id="JANFXK010000001">
    <property type="protein sequence ID" value="MCQ4635522.1"/>
    <property type="molecule type" value="Genomic_DNA"/>
</dbReference>
<dbReference type="Gene3D" id="1.25.40.20">
    <property type="entry name" value="Ankyrin repeat-containing domain"/>
    <property type="match status" value="3"/>
</dbReference>
<evidence type="ECO:0000313" key="5">
    <source>
        <dbReference type="Proteomes" id="UP001524502"/>
    </source>
</evidence>
<gene>
    <name evidence="4" type="ORF">NE619_02170</name>
</gene>
<dbReference type="Pfam" id="PF13857">
    <property type="entry name" value="Ank_5"/>
    <property type="match status" value="1"/>
</dbReference>
<evidence type="ECO:0000256" key="1">
    <source>
        <dbReference type="ARBA" id="ARBA00022737"/>
    </source>
</evidence>
<dbReference type="PANTHER" id="PTHR24198">
    <property type="entry name" value="ANKYRIN REPEAT AND PROTEIN KINASE DOMAIN-CONTAINING PROTEIN"/>
    <property type="match status" value="1"/>
</dbReference>
<dbReference type="Proteomes" id="UP001524502">
    <property type="component" value="Unassembled WGS sequence"/>
</dbReference>
<accession>A0ABT1RK12</accession>
<reference evidence="4 5" key="1">
    <citation type="submission" date="2022-06" db="EMBL/GenBank/DDBJ databases">
        <title>Isolation of gut microbiota from human fecal samples.</title>
        <authorList>
            <person name="Pamer E.G."/>
            <person name="Barat B."/>
            <person name="Waligurski E."/>
            <person name="Medina S."/>
            <person name="Paddock L."/>
            <person name="Mostad J."/>
        </authorList>
    </citation>
    <scope>NUCLEOTIDE SEQUENCE [LARGE SCALE GENOMIC DNA]</scope>
    <source>
        <strain evidence="4 5">SL.3.17</strain>
    </source>
</reference>
<name>A0ABT1RK12_9FIRM</name>
<feature type="repeat" description="ANK" evidence="3">
    <location>
        <begin position="264"/>
        <end position="296"/>
    </location>
</feature>
<dbReference type="InterPro" id="IPR036770">
    <property type="entry name" value="Ankyrin_rpt-contain_sf"/>
</dbReference>
<keyword evidence="5" id="KW-1185">Reference proteome</keyword>
<keyword evidence="1" id="KW-0677">Repeat</keyword>
<dbReference type="RefSeq" id="WP_256130704.1">
    <property type="nucleotide sequence ID" value="NZ_JANFXK010000001.1"/>
</dbReference>
<protein>
    <submittedName>
        <fullName evidence="4">Ankyrin repeat domain-containing protein</fullName>
    </submittedName>
</protein>
<dbReference type="InterPro" id="IPR002110">
    <property type="entry name" value="Ankyrin_rpt"/>
</dbReference>